<reference evidence="5" key="1">
    <citation type="submission" date="2016-06" db="UniProtKB">
        <authorList>
            <consortium name="WormBaseParasite"/>
        </authorList>
    </citation>
    <scope>IDENTIFICATION</scope>
</reference>
<dbReference type="OrthoDB" id="5861214at2759"/>
<dbReference type="InterPro" id="IPR052771">
    <property type="entry name" value="Neurotrophin_sig_adaptor"/>
</dbReference>
<evidence type="ECO:0000259" key="2">
    <source>
        <dbReference type="Pfam" id="PF07693"/>
    </source>
</evidence>
<reference evidence="3 4" key="2">
    <citation type="submission" date="2018-11" db="EMBL/GenBank/DDBJ databases">
        <authorList>
            <consortium name="Pathogen Informatics"/>
        </authorList>
    </citation>
    <scope>NUCLEOTIDE SEQUENCE [LARGE SCALE GENOMIC DNA]</scope>
</reference>
<dbReference type="PANTHER" id="PTHR24116:SF0">
    <property type="entry name" value="KINASE D-INTERACTING SUBSTRATE OF 220 KDA"/>
    <property type="match status" value="1"/>
</dbReference>
<sequence length="436" mass="49180">MTRCYIRLTLVNINSQISILSTINSQISMLCASRTATVSTRTVTLAACLYAKWGSGKSDLLKKMKESMHSFSRSWLDGVQLSWSWSLVLSIGIFVAFLTFFFVTAISAFQNYYYIISVSAVGFFLFVLLVFSYGLIYYGSEVKSWDSCTVAARSIAKGLARARLLLSITLQHAASVHDKDISSCPVSFLFADYHRLSSIGGEQALAKIVVTLFEAAENHFGSLPVRFFCALRVSFVYCSTWKQTTNAPGLWYSGDRAVCVVLILTHLKLIFSGFMALYWNELRFKVDLLADMVRSLDIFTKSQTRLVVVVDGLDNCEQVLLIADVDERMVQTLDAIELLFTTRADRPFVVTIAVDPHIIISAVNHSMHSALTGTELTGHDYLKNIVNMPFYLHNSAIRQLQTNLHNKRESLAEWKERFKRQDTFHGKFIIILLLKT</sequence>
<protein>
    <submittedName>
        <fullName evidence="5">KAP NTPase domain-containing protein</fullName>
    </submittedName>
</protein>
<keyword evidence="1" id="KW-0472">Membrane</keyword>
<keyword evidence="4" id="KW-1185">Reference proteome</keyword>
<proteinExistence type="predicted"/>
<dbReference type="GO" id="GO:0030165">
    <property type="term" value="F:PDZ domain binding"/>
    <property type="evidence" value="ECO:0007669"/>
    <property type="project" value="TreeGrafter"/>
</dbReference>
<evidence type="ECO:0000313" key="5">
    <source>
        <dbReference type="WBParaSite" id="GPUH_0001530001-mRNA-1"/>
    </source>
</evidence>
<keyword evidence="1" id="KW-0812">Transmembrane</keyword>
<dbReference type="InterPro" id="IPR011646">
    <property type="entry name" value="KAP_P-loop"/>
</dbReference>
<accession>A0A183E2T9</accession>
<dbReference type="GO" id="GO:0019887">
    <property type="term" value="F:protein kinase regulator activity"/>
    <property type="evidence" value="ECO:0007669"/>
    <property type="project" value="TreeGrafter"/>
</dbReference>
<dbReference type="Proteomes" id="UP000271098">
    <property type="component" value="Unassembled WGS sequence"/>
</dbReference>
<dbReference type="EMBL" id="UYRT01082232">
    <property type="protein sequence ID" value="VDN25691.1"/>
    <property type="molecule type" value="Genomic_DNA"/>
</dbReference>
<name>A0A183E2T9_9BILA</name>
<feature type="domain" description="KAP NTPase" evidence="2">
    <location>
        <begin position="44"/>
        <end position="433"/>
    </location>
</feature>
<dbReference type="WBParaSite" id="GPUH_0001530001-mRNA-1">
    <property type="protein sequence ID" value="GPUH_0001530001-mRNA-1"/>
    <property type="gene ID" value="GPUH_0001530001"/>
</dbReference>
<keyword evidence="1" id="KW-1133">Transmembrane helix</keyword>
<gene>
    <name evidence="3" type="ORF">GPUH_LOCUS15280</name>
</gene>
<organism evidence="5">
    <name type="scientific">Gongylonema pulchrum</name>
    <dbReference type="NCBI Taxonomy" id="637853"/>
    <lineage>
        <taxon>Eukaryota</taxon>
        <taxon>Metazoa</taxon>
        <taxon>Ecdysozoa</taxon>
        <taxon>Nematoda</taxon>
        <taxon>Chromadorea</taxon>
        <taxon>Rhabditida</taxon>
        <taxon>Spirurina</taxon>
        <taxon>Spiruromorpha</taxon>
        <taxon>Spiruroidea</taxon>
        <taxon>Gongylonematidae</taxon>
        <taxon>Gongylonema</taxon>
    </lineage>
</organism>
<feature type="transmembrane region" description="Helical" evidence="1">
    <location>
        <begin position="83"/>
        <end position="106"/>
    </location>
</feature>
<dbReference type="Pfam" id="PF07693">
    <property type="entry name" value="KAP_NTPase"/>
    <property type="match status" value="1"/>
</dbReference>
<feature type="transmembrane region" description="Helical" evidence="1">
    <location>
        <begin position="112"/>
        <end position="136"/>
    </location>
</feature>
<feature type="transmembrane region" description="Helical" evidence="1">
    <location>
        <begin position="257"/>
        <end position="279"/>
    </location>
</feature>
<evidence type="ECO:0000256" key="1">
    <source>
        <dbReference type="SAM" id="Phobius"/>
    </source>
</evidence>
<dbReference type="AlphaFoldDB" id="A0A183E2T9"/>
<evidence type="ECO:0000313" key="3">
    <source>
        <dbReference type="EMBL" id="VDN25691.1"/>
    </source>
</evidence>
<evidence type="ECO:0000313" key="4">
    <source>
        <dbReference type="Proteomes" id="UP000271098"/>
    </source>
</evidence>
<dbReference type="PANTHER" id="PTHR24116">
    <property type="entry name" value="KINASE D-INTERACTING SUBSTRATE OF 220 KDA"/>
    <property type="match status" value="1"/>
</dbReference>